<gene>
    <name evidence="1" type="ORF">MMSR116_15590</name>
</gene>
<dbReference type="Proteomes" id="UP000012488">
    <property type="component" value="Chromosome"/>
</dbReference>
<dbReference type="PIRSF" id="PIRSF028291">
    <property type="entry name" value="UCP028291"/>
    <property type="match status" value="1"/>
</dbReference>
<dbReference type="KEGG" id="mmes:MMSR116_15590"/>
<sequence length="119" mass="13649">MCEIETRPVPDRQFLILLETDGMPTSQARVQTTEASRYLQQLCRHWSHKFKVEATSMHGTVPFGEDRICTFDAEPDALLMRIDSADPVNLTRLENVVSDHLARFAFRESLGDIRWSRAA</sequence>
<protein>
    <submittedName>
        <fullName evidence="1">DUF2218 domain-containing protein</fullName>
    </submittedName>
</protein>
<name>A0A6B9FL81_9HYPH</name>
<dbReference type="Pfam" id="PF09981">
    <property type="entry name" value="DUF2218"/>
    <property type="match status" value="1"/>
</dbReference>
<reference evidence="1 2" key="2">
    <citation type="journal article" date="2013" name="Genome Announc.">
        <title>Draft Genome Sequence of Methylobacterium mesophilicum Strain SR1.6/6, Isolated from Citrus sinensis.</title>
        <authorList>
            <person name="Marinho Almeida D."/>
            <person name="Dini-Andreote F."/>
            <person name="Camargo Neves A.A."/>
            <person name="Juca Ramos R.T."/>
            <person name="Andreote F.D."/>
            <person name="Carneiro A.R."/>
            <person name="Oliveira de Souza Lima A."/>
            <person name="Caracciolo Gomes de Sa P.H."/>
            <person name="Ribeiro Barbosa M.S."/>
            <person name="Araujo W.L."/>
            <person name="Silva A."/>
        </authorList>
    </citation>
    <scope>NUCLEOTIDE SEQUENCE [LARGE SCALE GENOMIC DNA]</scope>
    <source>
        <strain evidence="1 2">SR1.6/6</strain>
    </source>
</reference>
<reference evidence="1 2" key="1">
    <citation type="journal article" date="2012" name="Genet. Mol. Biol.">
        <title>Analysis of 16S rRNA and mxaF genes revealing insights into Methylobacterium niche-specific plant association.</title>
        <authorList>
            <person name="Dourado M.N."/>
            <person name="Andreote F.D."/>
            <person name="Dini-Andreote F."/>
            <person name="Conti R."/>
            <person name="Araujo J.M."/>
            <person name="Araujo W.L."/>
        </authorList>
    </citation>
    <scope>NUCLEOTIDE SEQUENCE [LARGE SCALE GENOMIC DNA]</scope>
    <source>
        <strain evidence="1 2">SR1.6/6</strain>
    </source>
</reference>
<dbReference type="AlphaFoldDB" id="A0A6B9FL81"/>
<dbReference type="InterPro" id="IPR014543">
    <property type="entry name" value="UCP028291"/>
</dbReference>
<evidence type="ECO:0000313" key="2">
    <source>
        <dbReference type="Proteomes" id="UP000012488"/>
    </source>
</evidence>
<proteinExistence type="predicted"/>
<dbReference type="OrthoDB" id="9806511at2"/>
<evidence type="ECO:0000313" key="1">
    <source>
        <dbReference type="EMBL" id="QGY03147.1"/>
    </source>
</evidence>
<accession>A0A6B9FL81</accession>
<dbReference type="EMBL" id="CP043538">
    <property type="protein sequence ID" value="QGY03147.1"/>
    <property type="molecule type" value="Genomic_DNA"/>
</dbReference>
<organism evidence="1 2">
    <name type="scientific">Methylobacterium mesophilicum SR1.6/6</name>
    <dbReference type="NCBI Taxonomy" id="908290"/>
    <lineage>
        <taxon>Bacteria</taxon>
        <taxon>Pseudomonadati</taxon>
        <taxon>Pseudomonadota</taxon>
        <taxon>Alphaproteobacteria</taxon>
        <taxon>Hyphomicrobiales</taxon>
        <taxon>Methylobacteriaceae</taxon>
        <taxon>Methylobacterium</taxon>
    </lineage>
</organism>
<dbReference type="Gene3D" id="3.30.310.50">
    <property type="entry name" value="Alpha-D-phosphohexomutase, C-terminal domain"/>
    <property type="match status" value="1"/>
</dbReference>